<dbReference type="PANTHER" id="PTHR32071">
    <property type="entry name" value="TRANSCRIPTIONAL REGULATORY PROTEIN"/>
    <property type="match status" value="1"/>
</dbReference>
<feature type="domain" description="PAS" evidence="7">
    <location>
        <begin position="21"/>
        <end position="69"/>
    </location>
</feature>
<keyword evidence="4" id="KW-0238">DNA-binding</keyword>
<dbReference type="SMART" id="SM00091">
    <property type="entry name" value="PAS"/>
    <property type="match status" value="1"/>
</dbReference>
<dbReference type="PROSITE" id="PS50112">
    <property type="entry name" value="PAS"/>
    <property type="match status" value="1"/>
</dbReference>
<keyword evidence="3" id="KW-0805">Transcription regulation</keyword>
<dbReference type="CDD" id="cd00009">
    <property type="entry name" value="AAA"/>
    <property type="match status" value="1"/>
</dbReference>
<dbReference type="PANTHER" id="PTHR32071:SF121">
    <property type="entry name" value="SIGMA L-DEPENDENT TRANSCRIPTIONAL REGULATOR YQIR-RELATED"/>
    <property type="match status" value="1"/>
</dbReference>
<dbReference type="AlphaFoldDB" id="A0A1T5L3L8"/>
<dbReference type="PROSITE" id="PS00688">
    <property type="entry name" value="SIGMA54_INTERACT_3"/>
    <property type="match status" value="1"/>
</dbReference>
<dbReference type="PROSITE" id="PS00676">
    <property type="entry name" value="SIGMA54_INTERACT_2"/>
    <property type="match status" value="1"/>
</dbReference>
<dbReference type="InterPro" id="IPR025944">
    <property type="entry name" value="Sigma_54_int_dom_CS"/>
</dbReference>
<dbReference type="InterPro" id="IPR027417">
    <property type="entry name" value="P-loop_NTPase"/>
</dbReference>
<organism evidence="8 9">
    <name type="scientific">Maledivibacter halophilus</name>
    <dbReference type="NCBI Taxonomy" id="36842"/>
    <lineage>
        <taxon>Bacteria</taxon>
        <taxon>Bacillati</taxon>
        <taxon>Bacillota</taxon>
        <taxon>Clostridia</taxon>
        <taxon>Peptostreptococcales</taxon>
        <taxon>Caminicellaceae</taxon>
        <taxon>Maledivibacter</taxon>
    </lineage>
</organism>
<keyword evidence="2" id="KW-0067">ATP-binding</keyword>
<reference evidence="8 9" key="1">
    <citation type="submission" date="2017-02" db="EMBL/GenBank/DDBJ databases">
        <authorList>
            <person name="Peterson S.W."/>
        </authorList>
    </citation>
    <scope>NUCLEOTIDE SEQUENCE [LARGE SCALE GENOMIC DNA]</scope>
    <source>
        <strain evidence="8 9">M1</strain>
    </source>
</reference>
<dbReference type="InterPro" id="IPR035965">
    <property type="entry name" value="PAS-like_dom_sf"/>
</dbReference>
<dbReference type="PROSITE" id="PS00675">
    <property type="entry name" value="SIGMA54_INTERACT_1"/>
    <property type="match status" value="1"/>
</dbReference>
<dbReference type="GO" id="GO:0006355">
    <property type="term" value="P:regulation of DNA-templated transcription"/>
    <property type="evidence" value="ECO:0007669"/>
    <property type="project" value="InterPro"/>
</dbReference>
<dbReference type="InterPro" id="IPR002078">
    <property type="entry name" value="Sigma_54_int"/>
</dbReference>
<accession>A0A1T5L3L8</accession>
<keyword evidence="5" id="KW-0804">Transcription</keyword>
<dbReference type="InterPro" id="IPR025662">
    <property type="entry name" value="Sigma_54_int_dom_ATP-bd_1"/>
</dbReference>
<evidence type="ECO:0000256" key="5">
    <source>
        <dbReference type="ARBA" id="ARBA00023163"/>
    </source>
</evidence>
<proteinExistence type="predicted"/>
<name>A0A1T5L3L8_9FIRM</name>
<evidence type="ECO:0000259" key="6">
    <source>
        <dbReference type="PROSITE" id="PS50045"/>
    </source>
</evidence>
<dbReference type="Proteomes" id="UP000190285">
    <property type="component" value="Unassembled WGS sequence"/>
</dbReference>
<dbReference type="NCBIfam" id="TIGR00229">
    <property type="entry name" value="sensory_box"/>
    <property type="match status" value="1"/>
</dbReference>
<dbReference type="Pfam" id="PF02954">
    <property type="entry name" value="HTH_8"/>
    <property type="match status" value="1"/>
</dbReference>
<dbReference type="InterPro" id="IPR000014">
    <property type="entry name" value="PAS"/>
</dbReference>
<dbReference type="EMBL" id="FUZT01000005">
    <property type="protein sequence ID" value="SKC70544.1"/>
    <property type="molecule type" value="Genomic_DNA"/>
</dbReference>
<dbReference type="Gene3D" id="3.30.450.20">
    <property type="entry name" value="PAS domain"/>
    <property type="match status" value="1"/>
</dbReference>
<evidence type="ECO:0000256" key="4">
    <source>
        <dbReference type="ARBA" id="ARBA00023125"/>
    </source>
</evidence>
<dbReference type="SUPFAM" id="SSF46689">
    <property type="entry name" value="Homeodomain-like"/>
    <property type="match status" value="1"/>
</dbReference>
<dbReference type="OrthoDB" id="9803970at2"/>
<evidence type="ECO:0000313" key="8">
    <source>
        <dbReference type="EMBL" id="SKC70544.1"/>
    </source>
</evidence>
<dbReference type="InterPro" id="IPR013767">
    <property type="entry name" value="PAS_fold"/>
</dbReference>
<dbReference type="InterPro" id="IPR009057">
    <property type="entry name" value="Homeodomain-like_sf"/>
</dbReference>
<dbReference type="Gene3D" id="3.40.50.300">
    <property type="entry name" value="P-loop containing nucleotide triphosphate hydrolases"/>
    <property type="match status" value="1"/>
</dbReference>
<dbReference type="GO" id="GO:0043565">
    <property type="term" value="F:sequence-specific DNA binding"/>
    <property type="evidence" value="ECO:0007669"/>
    <property type="project" value="InterPro"/>
</dbReference>
<gene>
    <name evidence="8" type="ORF">SAMN02194393_02459</name>
</gene>
<dbReference type="Pfam" id="PF00989">
    <property type="entry name" value="PAS"/>
    <property type="match status" value="1"/>
</dbReference>
<evidence type="ECO:0000256" key="2">
    <source>
        <dbReference type="ARBA" id="ARBA00022840"/>
    </source>
</evidence>
<dbReference type="FunFam" id="3.40.50.300:FF:000006">
    <property type="entry name" value="DNA-binding transcriptional regulator NtrC"/>
    <property type="match status" value="1"/>
</dbReference>
<keyword evidence="1" id="KW-0547">Nucleotide-binding</keyword>
<protein>
    <submittedName>
        <fullName evidence="8">PAS domain S-box-containing protein</fullName>
    </submittedName>
</protein>
<evidence type="ECO:0000259" key="7">
    <source>
        <dbReference type="PROSITE" id="PS50112"/>
    </source>
</evidence>
<dbReference type="InterPro" id="IPR002197">
    <property type="entry name" value="HTH_Fis"/>
</dbReference>
<sequence>MKTDLFKKKAAFWQTIISLDSKEGLVPILDSMEHGVIVVDSKGWVVYVNPSFEKITGLKPLHRLGKNLLKIAPGGPISRVLATGKSIYNEKYQMYDSSVELITYNDPIIINGKIIGVISVIQDANEIEILLKKLEGSKKTIKTLSNKFAHVAKAKYGFGDIVGSSPKFMKCIQMANQIAKTESTVLILGESGTGKELFAHAIHQASYRNDKPFVRVNCAAIPSNLLESEFFGYEKGAFTGANQQKMGMFELANEGTIFLDEIGDMSFNLQAKLLRILEEGDMYRVGGINPINIDVRVIAATNRNLFKLVKQGKFREDLYYRISVLNIEIPVLKERKDDILLLAEVFLKKANRKLGKKISGFSKDAKEILEFYHWPGNIRELRNAIERSVAMADDDILTAQDLYFIRPENKKEIDFKSLVPLKVVEREMIKCALDKFGISVEGKKKAADALGISLRSLYNKIKEYRL</sequence>
<keyword evidence="9" id="KW-1185">Reference proteome</keyword>
<evidence type="ECO:0000313" key="9">
    <source>
        <dbReference type="Proteomes" id="UP000190285"/>
    </source>
</evidence>
<dbReference type="InterPro" id="IPR003593">
    <property type="entry name" value="AAA+_ATPase"/>
</dbReference>
<dbReference type="CDD" id="cd00130">
    <property type="entry name" value="PAS"/>
    <property type="match status" value="1"/>
</dbReference>
<evidence type="ECO:0000256" key="3">
    <source>
        <dbReference type="ARBA" id="ARBA00023015"/>
    </source>
</evidence>
<dbReference type="Gene3D" id="1.10.10.60">
    <property type="entry name" value="Homeodomain-like"/>
    <property type="match status" value="1"/>
</dbReference>
<dbReference type="SUPFAM" id="SSF55785">
    <property type="entry name" value="PYP-like sensor domain (PAS domain)"/>
    <property type="match status" value="1"/>
</dbReference>
<dbReference type="Pfam" id="PF25601">
    <property type="entry name" value="AAA_lid_14"/>
    <property type="match status" value="1"/>
</dbReference>
<evidence type="ECO:0000256" key="1">
    <source>
        <dbReference type="ARBA" id="ARBA00022741"/>
    </source>
</evidence>
<dbReference type="Gene3D" id="1.10.8.60">
    <property type="match status" value="1"/>
</dbReference>
<dbReference type="RefSeq" id="WP_079491984.1">
    <property type="nucleotide sequence ID" value="NZ_FUZT01000005.1"/>
</dbReference>
<dbReference type="Pfam" id="PF00158">
    <property type="entry name" value="Sigma54_activat"/>
    <property type="match status" value="1"/>
</dbReference>
<dbReference type="InterPro" id="IPR058031">
    <property type="entry name" value="AAA_lid_NorR"/>
</dbReference>
<dbReference type="InterPro" id="IPR025943">
    <property type="entry name" value="Sigma_54_int_dom_ATP-bd_2"/>
</dbReference>
<dbReference type="SUPFAM" id="SSF52540">
    <property type="entry name" value="P-loop containing nucleoside triphosphate hydrolases"/>
    <property type="match status" value="1"/>
</dbReference>
<dbReference type="STRING" id="36842.SAMN02194393_02459"/>
<dbReference type="GO" id="GO:0005524">
    <property type="term" value="F:ATP binding"/>
    <property type="evidence" value="ECO:0007669"/>
    <property type="project" value="UniProtKB-KW"/>
</dbReference>
<dbReference type="PROSITE" id="PS50045">
    <property type="entry name" value="SIGMA54_INTERACT_4"/>
    <property type="match status" value="1"/>
</dbReference>
<feature type="domain" description="Sigma-54 factor interaction" evidence="6">
    <location>
        <begin position="161"/>
        <end position="390"/>
    </location>
</feature>
<dbReference type="SMART" id="SM00382">
    <property type="entry name" value="AAA"/>
    <property type="match status" value="1"/>
</dbReference>